<keyword evidence="2" id="KW-1185">Reference proteome</keyword>
<protein>
    <submittedName>
        <fullName evidence="1">Ni,Fe-hydrogenase III small subunit</fullName>
    </submittedName>
</protein>
<gene>
    <name evidence="1" type="ORF">J2739_002141</name>
</gene>
<dbReference type="EMBL" id="JAVDRF010000004">
    <property type="protein sequence ID" value="MDR6536368.1"/>
    <property type="molecule type" value="Genomic_DNA"/>
</dbReference>
<evidence type="ECO:0000313" key="1">
    <source>
        <dbReference type="EMBL" id="MDR6536368.1"/>
    </source>
</evidence>
<name>A0ABU1NDF1_9BURK</name>
<dbReference type="Proteomes" id="UP001184230">
    <property type="component" value="Unassembled WGS sequence"/>
</dbReference>
<accession>A0ABU1NDF1</accession>
<proteinExistence type="predicted"/>
<sequence length="86" mass="9716">MESVENLEQTETGPRHVIQGTYQGTRIEVIAGYSIDADEWLFHVYLHHSQGHADRLTELPTSHRANSLQDAFDQGLKLAMSHLTSK</sequence>
<organism evidence="1 2">
    <name type="scientific">Variovorax soli</name>
    <dbReference type="NCBI Taxonomy" id="376815"/>
    <lineage>
        <taxon>Bacteria</taxon>
        <taxon>Pseudomonadati</taxon>
        <taxon>Pseudomonadota</taxon>
        <taxon>Betaproteobacteria</taxon>
        <taxon>Burkholderiales</taxon>
        <taxon>Comamonadaceae</taxon>
        <taxon>Variovorax</taxon>
    </lineage>
</organism>
<evidence type="ECO:0000313" key="2">
    <source>
        <dbReference type="Proteomes" id="UP001184230"/>
    </source>
</evidence>
<comment type="caution">
    <text evidence="1">The sequence shown here is derived from an EMBL/GenBank/DDBJ whole genome shotgun (WGS) entry which is preliminary data.</text>
</comment>
<reference evidence="1 2" key="1">
    <citation type="submission" date="2023-07" db="EMBL/GenBank/DDBJ databases">
        <title>Sorghum-associated microbial communities from plants grown in Nebraska, USA.</title>
        <authorList>
            <person name="Schachtman D."/>
        </authorList>
    </citation>
    <scope>NUCLEOTIDE SEQUENCE [LARGE SCALE GENOMIC DNA]</scope>
    <source>
        <strain evidence="1 2">DS1781</strain>
    </source>
</reference>
<dbReference type="RefSeq" id="WP_309901319.1">
    <property type="nucleotide sequence ID" value="NZ_JAVDRF010000004.1"/>
</dbReference>